<evidence type="ECO:0000313" key="3">
    <source>
        <dbReference type="Proteomes" id="UP001602089"/>
    </source>
</evidence>
<evidence type="ECO:0000256" key="1">
    <source>
        <dbReference type="SAM" id="Phobius"/>
    </source>
</evidence>
<accession>A0ABW6TCY9</accession>
<protein>
    <recommendedName>
        <fullName evidence="4">DUF3558 domain-containing protein</fullName>
    </recommendedName>
</protein>
<gene>
    <name evidence="2" type="ORF">ACFYY5_14430</name>
</gene>
<reference evidence="2 3" key="1">
    <citation type="submission" date="2024-10" db="EMBL/GenBank/DDBJ databases">
        <title>The Natural Products Discovery Center: Release of the First 8490 Sequenced Strains for Exploring Actinobacteria Biosynthetic Diversity.</title>
        <authorList>
            <person name="Kalkreuter E."/>
            <person name="Kautsar S.A."/>
            <person name="Yang D."/>
            <person name="Bader C.D."/>
            <person name="Teijaro C.N."/>
            <person name="Fluegel L."/>
            <person name="Davis C.M."/>
            <person name="Simpson J.R."/>
            <person name="Lauterbach L."/>
            <person name="Steele A.D."/>
            <person name="Gui C."/>
            <person name="Meng S."/>
            <person name="Li G."/>
            <person name="Viehrig K."/>
            <person name="Ye F."/>
            <person name="Su P."/>
            <person name="Kiefer A.F."/>
            <person name="Nichols A."/>
            <person name="Cepeda A.J."/>
            <person name="Yan W."/>
            <person name="Fan B."/>
            <person name="Jiang Y."/>
            <person name="Adhikari A."/>
            <person name="Zheng C.-J."/>
            <person name="Schuster L."/>
            <person name="Cowan T.M."/>
            <person name="Smanski M.J."/>
            <person name="Chevrette M.G."/>
            <person name="De Carvalho L.P.S."/>
            <person name="Shen B."/>
        </authorList>
    </citation>
    <scope>NUCLEOTIDE SEQUENCE [LARGE SCALE GENOMIC DNA]</scope>
    <source>
        <strain evidence="2 3">NPDC001867</strain>
    </source>
</reference>
<organism evidence="2 3">
    <name type="scientific">Nocardia elegans</name>
    <dbReference type="NCBI Taxonomy" id="300029"/>
    <lineage>
        <taxon>Bacteria</taxon>
        <taxon>Bacillati</taxon>
        <taxon>Actinomycetota</taxon>
        <taxon>Actinomycetes</taxon>
        <taxon>Mycobacteriales</taxon>
        <taxon>Nocardiaceae</taxon>
        <taxon>Nocardia</taxon>
    </lineage>
</organism>
<keyword evidence="3" id="KW-1185">Reference proteome</keyword>
<keyword evidence="1" id="KW-0472">Membrane</keyword>
<evidence type="ECO:0008006" key="4">
    <source>
        <dbReference type="Google" id="ProtNLM"/>
    </source>
</evidence>
<dbReference type="Proteomes" id="UP001602089">
    <property type="component" value="Unassembled WGS sequence"/>
</dbReference>
<sequence>MNQLSVTVTDRPRRGYRAKIIASFAVILVVAGSVAVGIRYHSTHQPKGSESSGVVPRPECQLDESTLAQTQTHNFERGRAEGRAADSGVEAPDFTAVCGWGQVEGVDGVDLRRLSYAISRYDGADGIGRAKHTFAFDEEFPTVLGLGNGSGVAGIGDEAFFSPTGAPGAATTVGLVVRRGNLILNIGLAGKDQGFLWLTEMPPAEGKRLTVLVAQDLLRRNLPHAS</sequence>
<dbReference type="RefSeq" id="WP_146165211.1">
    <property type="nucleotide sequence ID" value="NZ_JADLPS010000001.1"/>
</dbReference>
<keyword evidence="1" id="KW-0812">Transmembrane</keyword>
<proteinExistence type="predicted"/>
<dbReference type="EMBL" id="JBIATK010000004">
    <property type="protein sequence ID" value="MFF4024030.1"/>
    <property type="molecule type" value="Genomic_DNA"/>
</dbReference>
<feature type="transmembrane region" description="Helical" evidence="1">
    <location>
        <begin position="20"/>
        <end position="40"/>
    </location>
</feature>
<name>A0ABW6TCY9_9NOCA</name>
<comment type="caution">
    <text evidence="2">The sequence shown here is derived from an EMBL/GenBank/DDBJ whole genome shotgun (WGS) entry which is preliminary data.</text>
</comment>
<keyword evidence="1" id="KW-1133">Transmembrane helix</keyword>
<evidence type="ECO:0000313" key="2">
    <source>
        <dbReference type="EMBL" id="MFF4024030.1"/>
    </source>
</evidence>